<dbReference type="PANTHER" id="PTHR23189">
    <property type="entry name" value="RNA RECOGNITION MOTIF-CONTAINING"/>
    <property type="match status" value="1"/>
</dbReference>
<organism evidence="5 6">
    <name type="scientific">Fusarium tricinctum</name>
    <dbReference type="NCBI Taxonomy" id="61284"/>
    <lineage>
        <taxon>Eukaryota</taxon>
        <taxon>Fungi</taxon>
        <taxon>Dikarya</taxon>
        <taxon>Ascomycota</taxon>
        <taxon>Pezizomycotina</taxon>
        <taxon>Sordariomycetes</taxon>
        <taxon>Hypocreomycetidae</taxon>
        <taxon>Hypocreales</taxon>
        <taxon>Nectriaceae</taxon>
        <taxon>Fusarium</taxon>
        <taxon>Fusarium tricinctum species complex</taxon>
    </lineage>
</organism>
<protein>
    <submittedName>
        <fullName evidence="5">RNA recognition motif 2-domain-containing protein</fullName>
    </submittedName>
</protein>
<keyword evidence="6" id="KW-1185">Reference proteome</keyword>
<feature type="region of interest" description="Disordered" evidence="3">
    <location>
        <begin position="1"/>
        <end position="27"/>
    </location>
</feature>
<dbReference type="GO" id="GO:0003723">
    <property type="term" value="F:RNA binding"/>
    <property type="evidence" value="ECO:0007669"/>
    <property type="project" value="UniProtKB-UniRule"/>
</dbReference>
<dbReference type="CDD" id="cd12532">
    <property type="entry name" value="RRM3_MEI2_fungi"/>
    <property type="match status" value="1"/>
</dbReference>
<dbReference type="AlphaFoldDB" id="A0A8K0SAC6"/>
<dbReference type="PROSITE" id="PS50102">
    <property type="entry name" value="RRM"/>
    <property type="match status" value="1"/>
</dbReference>
<evidence type="ECO:0000313" key="5">
    <source>
        <dbReference type="EMBL" id="KAH7262689.1"/>
    </source>
</evidence>
<dbReference type="Pfam" id="PF04059">
    <property type="entry name" value="RRM_2"/>
    <property type="match status" value="1"/>
</dbReference>
<feature type="domain" description="RRM" evidence="4">
    <location>
        <begin position="444"/>
        <end position="528"/>
    </location>
</feature>
<keyword evidence="1 2" id="KW-0694">RNA-binding</keyword>
<evidence type="ECO:0000256" key="1">
    <source>
        <dbReference type="ARBA" id="ARBA00022884"/>
    </source>
</evidence>
<dbReference type="InterPro" id="IPR007201">
    <property type="entry name" value="Mei2-like_Rrm_C"/>
</dbReference>
<reference evidence="5" key="1">
    <citation type="journal article" date="2021" name="Nat. Commun.">
        <title>Genetic determinants of endophytism in the Arabidopsis root mycobiome.</title>
        <authorList>
            <person name="Mesny F."/>
            <person name="Miyauchi S."/>
            <person name="Thiergart T."/>
            <person name="Pickel B."/>
            <person name="Atanasova L."/>
            <person name="Karlsson M."/>
            <person name="Huettel B."/>
            <person name="Barry K.W."/>
            <person name="Haridas S."/>
            <person name="Chen C."/>
            <person name="Bauer D."/>
            <person name="Andreopoulos W."/>
            <person name="Pangilinan J."/>
            <person name="LaButti K."/>
            <person name="Riley R."/>
            <person name="Lipzen A."/>
            <person name="Clum A."/>
            <person name="Drula E."/>
            <person name="Henrissat B."/>
            <person name="Kohler A."/>
            <person name="Grigoriev I.V."/>
            <person name="Martin F.M."/>
            <person name="Hacquard S."/>
        </authorList>
    </citation>
    <scope>NUCLEOTIDE SEQUENCE</scope>
    <source>
        <strain evidence="5">MPI-SDFR-AT-0068</strain>
    </source>
</reference>
<evidence type="ECO:0000313" key="6">
    <source>
        <dbReference type="Proteomes" id="UP000813427"/>
    </source>
</evidence>
<evidence type="ECO:0000256" key="2">
    <source>
        <dbReference type="PROSITE-ProRule" id="PRU00176"/>
    </source>
</evidence>
<dbReference type="InterPro" id="IPR034862">
    <property type="entry name" value="Fungal_Mei2-like_RRM3"/>
</dbReference>
<dbReference type="OrthoDB" id="417481at2759"/>
<comment type="caution">
    <text evidence="5">The sequence shown here is derived from an EMBL/GenBank/DDBJ whole genome shotgun (WGS) entry which is preliminary data.</text>
</comment>
<name>A0A8K0SAC6_9HYPO</name>
<evidence type="ECO:0000256" key="3">
    <source>
        <dbReference type="SAM" id="MobiDB-lite"/>
    </source>
</evidence>
<sequence length="641" mass="70775">MASRRDPRAFGTASSSPGGIPFDSVQTTPDTQLTAFSRESRYGVPGLGGLMPMVTPQQDVFAGPSYFPPAHVENRGASQFDQDPFVDSNPGLSAAATSFQPGATYSKGKAVATLLPEGSPTISSALSHDMEIAHRLEVCDTPIPSVQDVGDFLTELSRKGQELFGSRNLENSDGHIYVCFEDLRDAIWAFGAIRQAKKGWLPSYVKINKERLDMGIVRFSELRQLDVEVSITNFSIIDPGHVDEIVQQALNRYGKLFALVRVVSLPDGSFRGVAQYCKAADAHYAFQSFNSFTISNVVITLKQPQDAGAVVGLNNLVGGLQGLSVQAAGNRYQQTSLYTNPPYSGSMFASGRAPQGNPFAAAGAYQFPPSALLQQFVPPSPALTAQNSLMHSRGSSLSFGGMGGFGPFNPRRNQISRFGRNGPNRGLNNVVDLNELIAGRDVRTTIMLRNIPNKVDQPLLKRIVDASSFGKYDFMYLRIDFANDCNVGYAFINFVKAEYIIDFVQARANKRWNCFKSDKVAEVSYATIQGKDCLVQKFRNSSVMLEAEHYRPKLFFTVHCEDSDLVGQEEPFPGPDNQSKMKRSVENAEHVGLFTPTAGQQFRDEQRRRHSQYDRGTRLAALEEFSYETSLGPYYGRYYRQ</sequence>
<accession>A0A8K0SAC6</accession>
<proteinExistence type="predicted"/>
<dbReference type="SUPFAM" id="SSF54928">
    <property type="entry name" value="RNA-binding domain, RBD"/>
    <property type="match status" value="1"/>
</dbReference>
<dbReference type="Proteomes" id="UP000813427">
    <property type="component" value="Unassembled WGS sequence"/>
</dbReference>
<evidence type="ECO:0000259" key="4">
    <source>
        <dbReference type="PROSITE" id="PS50102"/>
    </source>
</evidence>
<dbReference type="InterPro" id="IPR035979">
    <property type="entry name" value="RBD_domain_sf"/>
</dbReference>
<dbReference type="EMBL" id="JAGPXF010000001">
    <property type="protein sequence ID" value="KAH7262689.1"/>
    <property type="molecule type" value="Genomic_DNA"/>
</dbReference>
<dbReference type="InterPro" id="IPR000504">
    <property type="entry name" value="RRM_dom"/>
</dbReference>
<gene>
    <name evidence="5" type="ORF">BKA59DRAFT_519560</name>
</gene>